<dbReference type="PANTHER" id="PTHR39193:SF1">
    <property type="entry name" value="5-DEOXY-GLUCURONATE ISOMERASE"/>
    <property type="match status" value="1"/>
</dbReference>
<dbReference type="Pfam" id="PF04962">
    <property type="entry name" value="KduI"/>
    <property type="match status" value="1"/>
</dbReference>
<dbReference type="Proteomes" id="UP000824094">
    <property type="component" value="Unassembled WGS sequence"/>
</dbReference>
<comment type="caution">
    <text evidence="2">The sequence shown here is derived from an EMBL/GenBank/DDBJ whole genome shotgun (WGS) entry which is preliminary data.</text>
</comment>
<sequence>MFIYPKISGGRQILCRAYGKTSDMMMNITAYFLKEGEELTVSEPGMETAVLLLSGKVVFAYDDERVQAERAGVFKELPTCVHVAAGHEVAIYAETAAEILVQSTENEKQFPSRLFLPKDVVQKVSCEGKWDNTAVRDVVDIINIQNSPYSNMVLGEVYARQGRWWSYIPHFHPQPEVYYYKFDRPEGFGACFIGDKAYTIKDKSVGMFPGGKTHAQVTAPGYPMYCAWMIRHLPGDPWDNTRTDKPEYEWLLENTDIK</sequence>
<organism evidence="2 3">
    <name type="scientific">Candidatus Stercoripulliclostridium merdigallinarum</name>
    <dbReference type="NCBI Taxonomy" id="2840951"/>
    <lineage>
        <taxon>Bacteria</taxon>
        <taxon>Bacillati</taxon>
        <taxon>Bacillota</taxon>
        <taxon>Clostridia</taxon>
        <taxon>Eubacteriales</taxon>
        <taxon>Candidatus Stercoripulliclostridium</taxon>
    </lineage>
</organism>
<accession>A0A9D1MI31</accession>
<dbReference type="PANTHER" id="PTHR39193">
    <property type="entry name" value="5-DEOXY-GLUCURONATE ISOMERASE"/>
    <property type="match status" value="1"/>
</dbReference>
<dbReference type="EMBL" id="DVNF01000173">
    <property type="protein sequence ID" value="HIU60913.1"/>
    <property type="molecule type" value="Genomic_DNA"/>
</dbReference>
<name>A0A9D1MI31_9FIRM</name>
<dbReference type="SUPFAM" id="SSF51182">
    <property type="entry name" value="RmlC-like cupins"/>
    <property type="match status" value="1"/>
</dbReference>
<keyword evidence="1 2" id="KW-0413">Isomerase</keyword>
<dbReference type="InterPro" id="IPR011051">
    <property type="entry name" value="RmlC_Cupin_sf"/>
</dbReference>
<gene>
    <name evidence="2" type="ORF">IAB05_05935</name>
</gene>
<reference evidence="2" key="1">
    <citation type="submission" date="2020-10" db="EMBL/GenBank/DDBJ databases">
        <authorList>
            <person name="Gilroy R."/>
        </authorList>
    </citation>
    <scope>NUCLEOTIDE SEQUENCE</scope>
    <source>
        <strain evidence="2">18911</strain>
    </source>
</reference>
<proteinExistence type="predicted"/>
<dbReference type="InterPro" id="IPR024203">
    <property type="entry name" value="Deoxy-glucuronate_isom_IolB"/>
</dbReference>
<evidence type="ECO:0000313" key="2">
    <source>
        <dbReference type="EMBL" id="HIU60913.1"/>
    </source>
</evidence>
<dbReference type="Gene3D" id="2.60.120.10">
    <property type="entry name" value="Jelly Rolls"/>
    <property type="match status" value="2"/>
</dbReference>
<evidence type="ECO:0000256" key="1">
    <source>
        <dbReference type="ARBA" id="ARBA00023235"/>
    </source>
</evidence>
<dbReference type="InterPro" id="IPR014710">
    <property type="entry name" value="RmlC-like_jellyroll"/>
</dbReference>
<dbReference type="InterPro" id="IPR021120">
    <property type="entry name" value="KduI/IolB_isomerase"/>
</dbReference>
<evidence type="ECO:0000313" key="3">
    <source>
        <dbReference type="Proteomes" id="UP000824094"/>
    </source>
</evidence>
<dbReference type="GO" id="GO:0008880">
    <property type="term" value="F:glucuronate isomerase activity"/>
    <property type="evidence" value="ECO:0007669"/>
    <property type="project" value="InterPro"/>
</dbReference>
<dbReference type="PIRSF" id="PIRSF036628">
    <property type="entry name" value="IolB"/>
    <property type="match status" value="1"/>
</dbReference>
<protein>
    <submittedName>
        <fullName evidence="2">5-deoxy-glucuronate isomerase</fullName>
    </submittedName>
</protein>
<reference evidence="2" key="2">
    <citation type="journal article" date="2021" name="PeerJ">
        <title>Extensive microbial diversity within the chicken gut microbiome revealed by metagenomics and culture.</title>
        <authorList>
            <person name="Gilroy R."/>
            <person name="Ravi A."/>
            <person name="Getino M."/>
            <person name="Pursley I."/>
            <person name="Horton D.L."/>
            <person name="Alikhan N.F."/>
            <person name="Baker D."/>
            <person name="Gharbi K."/>
            <person name="Hall N."/>
            <person name="Watson M."/>
            <person name="Adriaenssens E.M."/>
            <person name="Foster-Nyarko E."/>
            <person name="Jarju S."/>
            <person name="Secka A."/>
            <person name="Antonio M."/>
            <person name="Oren A."/>
            <person name="Chaudhuri R.R."/>
            <person name="La Ragione R."/>
            <person name="Hildebrand F."/>
            <person name="Pallen M.J."/>
        </authorList>
    </citation>
    <scope>NUCLEOTIDE SEQUENCE</scope>
    <source>
        <strain evidence="2">18911</strain>
    </source>
</reference>
<dbReference type="AlphaFoldDB" id="A0A9D1MI31"/>
<dbReference type="GO" id="GO:0019310">
    <property type="term" value="P:inositol catabolic process"/>
    <property type="evidence" value="ECO:0007669"/>
    <property type="project" value="InterPro"/>
</dbReference>